<dbReference type="InterPro" id="IPR012902">
    <property type="entry name" value="N_methyl_site"/>
</dbReference>
<dbReference type="SUPFAM" id="SSF54523">
    <property type="entry name" value="Pili subunits"/>
    <property type="match status" value="1"/>
</dbReference>
<dbReference type="RefSeq" id="WP_145446487.1">
    <property type="nucleotide sequence ID" value="NZ_CP036280.1"/>
</dbReference>
<evidence type="ECO:0000313" key="2">
    <source>
        <dbReference type="EMBL" id="QDU72312.1"/>
    </source>
</evidence>
<dbReference type="Proteomes" id="UP000320386">
    <property type="component" value="Chromosome"/>
</dbReference>
<name>A0A518BZB3_9BACT</name>
<keyword evidence="1" id="KW-0812">Transmembrane</keyword>
<evidence type="ECO:0000313" key="3">
    <source>
        <dbReference type="Proteomes" id="UP000320386"/>
    </source>
</evidence>
<evidence type="ECO:0000256" key="1">
    <source>
        <dbReference type="SAM" id="Phobius"/>
    </source>
</evidence>
<dbReference type="PROSITE" id="PS00409">
    <property type="entry name" value="PROKAR_NTER_METHYL"/>
    <property type="match status" value="1"/>
</dbReference>
<dbReference type="NCBIfam" id="TIGR02532">
    <property type="entry name" value="IV_pilin_GFxxxE"/>
    <property type="match status" value="1"/>
</dbReference>
<organism evidence="2 3">
    <name type="scientific">Mucisphaera calidilacus</name>
    <dbReference type="NCBI Taxonomy" id="2527982"/>
    <lineage>
        <taxon>Bacteria</taxon>
        <taxon>Pseudomonadati</taxon>
        <taxon>Planctomycetota</taxon>
        <taxon>Phycisphaerae</taxon>
        <taxon>Phycisphaerales</taxon>
        <taxon>Phycisphaeraceae</taxon>
        <taxon>Mucisphaera</taxon>
    </lineage>
</organism>
<dbReference type="Gene3D" id="3.30.700.10">
    <property type="entry name" value="Glycoprotein, Type 4 Pilin"/>
    <property type="match status" value="1"/>
</dbReference>
<reference evidence="2 3" key="1">
    <citation type="submission" date="2019-02" db="EMBL/GenBank/DDBJ databases">
        <title>Deep-cultivation of Planctomycetes and their phenomic and genomic characterization uncovers novel biology.</title>
        <authorList>
            <person name="Wiegand S."/>
            <person name="Jogler M."/>
            <person name="Boedeker C."/>
            <person name="Pinto D."/>
            <person name="Vollmers J."/>
            <person name="Rivas-Marin E."/>
            <person name="Kohn T."/>
            <person name="Peeters S.H."/>
            <person name="Heuer A."/>
            <person name="Rast P."/>
            <person name="Oberbeckmann S."/>
            <person name="Bunk B."/>
            <person name="Jeske O."/>
            <person name="Meyerdierks A."/>
            <person name="Storesund J.E."/>
            <person name="Kallscheuer N."/>
            <person name="Luecker S."/>
            <person name="Lage O.M."/>
            <person name="Pohl T."/>
            <person name="Merkel B.J."/>
            <person name="Hornburger P."/>
            <person name="Mueller R.-W."/>
            <person name="Bruemmer F."/>
            <person name="Labrenz M."/>
            <person name="Spormann A.M."/>
            <person name="Op den Camp H."/>
            <person name="Overmann J."/>
            <person name="Amann R."/>
            <person name="Jetten M.S.M."/>
            <person name="Mascher T."/>
            <person name="Medema M.H."/>
            <person name="Devos D.P."/>
            <person name="Kaster A.-K."/>
            <person name="Ovreas L."/>
            <person name="Rohde M."/>
            <person name="Galperin M.Y."/>
            <person name="Jogler C."/>
        </authorList>
    </citation>
    <scope>NUCLEOTIDE SEQUENCE [LARGE SCALE GENOMIC DNA]</scope>
    <source>
        <strain evidence="2 3">Pan265</strain>
    </source>
</reference>
<keyword evidence="3" id="KW-1185">Reference proteome</keyword>
<sequence>MNSVKSHRCHGFTLIELLVVISIIALLIGILLPALGAARNTARQMQSAANQRSVIQGQYSYATQNQFRFPLWQKLRAAGENTVASNENQTAWLWHTKMVVEGLLPNLDFLADPSVGDSSTEFLEYSVYNVEPSASSGGGGRGSGGSSITAPDGYALMGADVFNGIHYGYNYYHVGSNIAGSAATGRGRPDGVVIDARAGAPQNIPASPDDMGSPGTTLILCPTRNIIRSQDGNFTGSYVVRDSTDEPTFAGKADPRMNGNVQVGWGDGHVDMVSVPGYDSSKPNNYEPTYEYDALGDAADYHQTADDGSLEENVFDLHAANPKQ</sequence>
<gene>
    <name evidence="2" type="ORF">Pan265_21770</name>
</gene>
<proteinExistence type="predicted"/>
<dbReference type="PANTHER" id="PTHR30093:SF2">
    <property type="entry name" value="TYPE II SECRETION SYSTEM PROTEIN H"/>
    <property type="match status" value="1"/>
</dbReference>
<dbReference type="InterPro" id="IPR045584">
    <property type="entry name" value="Pilin-like"/>
</dbReference>
<dbReference type="EMBL" id="CP036280">
    <property type="protein sequence ID" value="QDU72312.1"/>
    <property type="molecule type" value="Genomic_DNA"/>
</dbReference>
<dbReference type="PANTHER" id="PTHR30093">
    <property type="entry name" value="GENERAL SECRETION PATHWAY PROTEIN G"/>
    <property type="match status" value="1"/>
</dbReference>
<evidence type="ECO:0008006" key="4">
    <source>
        <dbReference type="Google" id="ProtNLM"/>
    </source>
</evidence>
<feature type="transmembrane region" description="Helical" evidence="1">
    <location>
        <begin position="12"/>
        <end position="35"/>
    </location>
</feature>
<dbReference type="AlphaFoldDB" id="A0A518BZB3"/>
<dbReference type="KEGG" id="mcad:Pan265_21770"/>
<protein>
    <recommendedName>
        <fullName evidence="4">Prepilin-type N-terminal cleavage/methylation domain-containing protein</fullName>
    </recommendedName>
</protein>
<dbReference type="OrthoDB" id="213634at2"/>
<accession>A0A518BZB3</accession>
<keyword evidence="1" id="KW-1133">Transmembrane helix</keyword>
<keyword evidence="1" id="KW-0472">Membrane</keyword>
<dbReference type="Pfam" id="PF07963">
    <property type="entry name" value="N_methyl"/>
    <property type="match status" value="1"/>
</dbReference>